<keyword evidence="3" id="KW-0648">Protein biosynthesis</keyword>
<proteinExistence type="inferred from homology"/>
<dbReference type="Pfam" id="PF01176">
    <property type="entry name" value="eIF-1a"/>
    <property type="match status" value="1"/>
</dbReference>
<evidence type="ECO:0000256" key="1">
    <source>
        <dbReference type="ARBA" id="ARBA00007340"/>
    </source>
</evidence>
<dbReference type="InterPro" id="IPR006196">
    <property type="entry name" value="RNA-binding_domain_S1_IF1"/>
</dbReference>
<dbReference type="InterPro" id="IPR001253">
    <property type="entry name" value="TIF_eIF-1A"/>
</dbReference>
<keyword evidence="2" id="KW-0694">RNA-binding</keyword>
<dbReference type="GO" id="GO:0003743">
    <property type="term" value="F:translation initiation factor activity"/>
    <property type="evidence" value="ECO:0007669"/>
    <property type="project" value="UniProtKB-UniRule"/>
</dbReference>
<name>A0AAP0P279_9MAGN</name>
<keyword evidence="7" id="KW-1185">Reference proteome</keyword>
<sequence>MRGGRKHLKMKRACEEQELTLQDGQSIMQVVSLRGSNLIEVMDGGGHKSLAIFPAKFHKTMWIKRGSFVVVDDSGKDKALESGNKVASIVSQLLFYEQVRLLQTSSHWPDIFKTAIRQEDSDKHPSHRSPPEMLEEADSSGEDGLPPLQANLNRVRPCELPSDTESESDPDS</sequence>
<comment type="similarity">
    <text evidence="1">Belongs to the EIF1AD family.</text>
</comment>
<evidence type="ECO:0000256" key="2">
    <source>
        <dbReference type="ARBA" id="ARBA00022884"/>
    </source>
</evidence>
<evidence type="ECO:0000313" key="7">
    <source>
        <dbReference type="Proteomes" id="UP001417504"/>
    </source>
</evidence>
<dbReference type="PROSITE" id="PS50832">
    <property type="entry name" value="S1_IF1_TYPE"/>
    <property type="match status" value="1"/>
</dbReference>
<dbReference type="InterPro" id="IPR012340">
    <property type="entry name" value="NA-bd_OB-fold"/>
</dbReference>
<evidence type="ECO:0000256" key="3">
    <source>
        <dbReference type="PROSITE-ProRule" id="PRU00181"/>
    </source>
</evidence>
<evidence type="ECO:0000313" key="6">
    <source>
        <dbReference type="EMBL" id="KAK9124781.1"/>
    </source>
</evidence>
<dbReference type="PANTHER" id="PTHR21641:SF0">
    <property type="entry name" value="RNA-BINDING PROTEIN EIF1AD-RELATED"/>
    <property type="match status" value="1"/>
</dbReference>
<dbReference type="GO" id="GO:0005634">
    <property type="term" value="C:nucleus"/>
    <property type="evidence" value="ECO:0007669"/>
    <property type="project" value="TreeGrafter"/>
</dbReference>
<dbReference type="SUPFAM" id="SSF50249">
    <property type="entry name" value="Nucleic acid-binding proteins"/>
    <property type="match status" value="1"/>
</dbReference>
<dbReference type="PANTHER" id="PTHR21641">
    <property type="entry name" value="TRANSLATION INITIATION FACTOR-RELATED"/>
    <property type="match status" value="1"/>
</dbReference>
<dbReference type="SMART" id="SM00652">
    <property type="entry name" value="eIF1a"/>
    <property type="match status" value="1"/>
</dbReference>
<evidence type="ECO:0000259" key="5">
    <source>
        <dbReference type="PROSITE" id="PS50832"/>
    </source>
</evidence>
<dbReference type="EMBL" id="JBBNAE010000005">
    <property type="protein sequence ID" value="KAK9124781.1"/>
    <property type="molecule type" value="Genomic_DNA"/>
</dbReference>
<feature type="domain" description="S1-like" evidence="5">
    <location>
        <begin position="15"/>
        <end position="94"/>
    </location>
</feature>
<evidence type="ECO:0000256" key="4">
    <source>
        <dbReference type="SAM" id="MobiDB-lite"/>
    </source>
</evidence>
<feature type="region of interest" description="Disordered" evidence="4">
    <location>
        <begin position="116"/>
        <end position="172"/>
    </location>
</feature>
<gene>
    <name evidence="6" type="ORF">Sjap_014383</name>
</gene>
<dbReference type="AlphaFoldDB" id="A0AAP0P279"/>
<dbReference type="InterPro" id="IPR039294">
    <property type="entry name" value="EIF1AD"/>
</dbReference>
<dbReference type="GO" id="GO:0003723">
    <property type="term" value="F:RNA binding"/>
    <property type="evidence" value="ECO:0007669"/>
    <property type="project" value="UniProtKB-KW"/>
</dbReference>
<dbReference type="Proteomes" id="UP001417504">
    <property type="component" value="Unassembled WGS sequence"/>
</dbReference>
<accession>A0AAP0P279</accession>
<dbReference type="Gene3D" id="2.40.50.140">
    <property type="entry name" value="Nucleic acid-binding proteins"/>
    <property type="match status" value="1"/>
</dbReference>
<reference evidence="6 7" key="1">
    <citation type="submission" date="2024-01" db="EMBL/GenBank/DDBJ databases">
        <title>Genome assemblies of Stephania.</title>
        <authorList>
            <person name="Yang L."/>
        </authorList>
    </citation>
    <scope>NUCLEOTIDE SEQUENCE [LARGE SCALE GENOMIC DNA]</scope>
    <source>
        <strain evidence="6">QJT</strain>
        <tissue evidence="6">Leaf</tissue>
    </source>
</reference>
<protein>
    <recommendedName>
        <fullName evidence="5">S1-like domain-containing protein</fullName>
    </recommendedName>
</protein>
<feature type="compositionally biased region" description="Acidic residues" evidence="4">
    <location>
        <begin position="162"/>
        <end position="172"/>
    </location>
</feature>
<comment type="caution">
    <text evidence="6">The sequence shown here is derived from an EMBL/GenBank/DDBJ whole genome shotgun (WGS) entry which is preliminary data.</text>
</comment>
<organism evidence="6 7">
    <name type="scientific">Stephania japonica</name>
    <dbReference type="NCBI Taxonomy" id="461633"/>
    <lineage>
        <taxon>Eukaryota</taxon>
        <taxon>Viridiplantae</taxon>
        <taxon>Streptophyta</taxon>
        <taxon>Embryophyta</taxon>
        <taxon>Tracheophyta</taxon>
        <taxon>Spermatophyta</taxon>
        <taxon>Magnoliopsida</taxon>
        <taxon>Ranunculales</taxon>
        <taxon>Menispermaceae</taxon>
        <taxon>Menispermoideae</taxon>
        <taxon>Cissampelideae</taxon>
        <taxon>Stephania</taxon>
    </lineage>
</organism>
<keyword evidence="3" id="KW-0396">Initiation factor</keyword>